<dbReference type="RefSeq" id="WP_014218135.1">
    <property type="nucleotide sequence ID" value="NZ_LWBO01000027.1"/>
</dbReference>
<dbReference type="Proteomes" id="UP000192277">
    <property type="component" value="Unassembled WGS sequence"/>
</dbReference>
<dbReference type="PANTHER" id="PTHR43711">
    <property type="entry name" value="TWO-COMPONENT HISTIDINE KINASE"/>
    <property type="match status" value="1"/>
</dbReference>
<dbReference type="InterPro" id="IPR050736">
    <property type="entry name" value="Sensor_HK_Regulatory"/>
</dbReference>
<name>A0ABX3NS37_9BACT</name>
<evidence type="ECO:0000256" key="5">
    <source>
        <dbReference type="ARBA" id="ARBA00022777"/>
    </source>
</evidence>
<evidence type="ECO:0000259" key="7">
    <source>
        <dbReference type="PROSITE" id="PS50109"/>
    </source>
</evidence>
<comment type="catalytic activity">
    <reaction evidence="1">
        <text>ATP + protein L-histidine = ADP + protein N-phospho-L-histidine.</text>
        <dbReference type="EC" id="2.7.13.3"/>
    </reaction>
</comment>
<feature type="domain" description="Histidine kinase" evidence="7">
    <location>
        <begin position="31"/>
        <end position="246"/>
    </location>
</feature>
<dbReference type="InterPro" id="IPR003594">
    <property type="entry name" value="HATPase_dom"/>
</dbReference>
<keyword evidence="4" id="KW-0808">Transferase</keyword>
<dbReference type="SMART" id="SM00388">
    <property type="entry name" value="HisKA"/>
    <property type="match status" value="1"/>
</dbReference>
<evidence type="ECO:0000256" key="1">
    <source>
        <dbReference type="ARBA" id="ARBA00000085"/>
    </source>
</evidence>
<keyword evidence="9" id="KW-1185">Reference proteome</keyword>
<evidence type="ECO:0000256" key="3">
    <source>
        <dbReference type="ARBA" id="ARBA00022553"/>
    </source>
</evidence>
<dbReference type="PROSITE" id="PS50109">
    <property type="entry name" value="HIS_KIN"/>
    <property type="match status" value="1"/>
</dbReference>
<dbReference type="PRINTS" id="PR00344">
    <property type="entry name" value="BCTRLSENSOR"/>
</dbReference>
<proteinExistence type="predicted"/>
<sequence>MVNHRKNIGHVNEALDKQKELNEIKSRFVAMASHEFRTPLSTILSSASLVLKYDQTGDQEKRERHIKRIKDSVRHLNDLLEDFLSLGKLEEGKVQVASTPVELNGLLEEVVEEMKTATRDGQQIIVSCDSKDEFRSDKGLLKNIVLNLLSNASKFSPEGATIWIKAVHRDHKLTLSIKDKGIGIATEDMPYMFTSFYRGRNAVNIQGTGLGLHIVKRYIELMHGSISLKSKLHEGTTVRLELPDQQQILQP</sequence>
<keyword evidence="6" id="KW-0902">Two-component regulatory system</keyword>
<protein>
    <recommendedName>
        <fullName evidence="2">histidine kinase</fullName>
        <ecNumber evidence="2">2.7.13.3</ecNumber>
    </recommendedName>
</protein>
<reference evidence="8 9" key="1">
    <citation type="submission" date="2016-04" db="EMBL/GenBank/DDBJ databases">
        <authorList>
            <person name="Chen L."/>
            <person name="Zhuang W."/>
            <person name="Wang G."/>
        </authorList>
    </citation>
    <scope>NUCLEOTIDE SEQUENCE [LARGE SCALE GENOMIC DNA]</scope>
    <source>
        <strain evidence="9">GR20</strain>
    </source>
</reference>
<evidence type="ECO:0000313" key="9">
    <source>
        <dbReference type="Proteomes" id="UP000192277"/>
    </source>
</evidence>
<dbReference type="CDD" id="cd00082">
    <property type="entry name" value="HisKA"/>
    <property type="match status" value="1"/>
</dbReference>
<dbReference type="PANTHER" id="PTHR43711:SF26">
    <property type="entry name" value="SENSOR HISTIDINE KINASE RCSC"/>
    <property type="match status" value="1"/>
</dbReference>
<dbReference type="Gene3D" id="3.30.565.10">
    <property type="entry name" value="Histidine kinase-like ATPase, C-terminal domain"/>
    <property type="match status" value="1"/>
</dbReference>
<evidence type="ECO:0000256" key="2">
    <source>
        <dbReference type="ARBA" id="ARBA00012438"/>
    </source>
</evidence>
<accession>A0ABX3NS37</accession>
<dbReference type="InterPro" id="IPR003661">
    <property type="entry name" value="HisK_dim/P_dom"/>
</dbReference>
<dbReference type="EC" id="2.7.13.3" evidence="2"/>
<comment type="caution">
    <text evidence="8">The sequence shown here is derived from an EMBL/GenBank/DDBJ whole genome shotgun (WGS) entry which is preliminary data.</text>
</comment>
<dbReference type="Pfam" id="PF00512">
    <property type="entry name" value="HisKA"/>
    <property type="match status" value="1"/>
</dbReference>
<dbReference type="Pfam" id="PF02518">
    <property type="entry name" value="HATPase_c"/>
    <property type="match status" value="1"/>
</dbReference>
<dbReference type="InterPro" id="IPR036097">
    <property type="entry name" value="HisK_dim/P_sf"/>
</dbReference>
<dbReference type="InterPro" id="IPR005467">
    <property type="entry name" value="His_kinase_dom"/>
</dbReference>
<dbReference type="SMART" id="SM00387">
    <property type="entry name" value="HATPase_c"/>
    <property type="match status" value="1"/>
</dbReference>
<dbReference type="InterPro" id="IPR004358">
    <property type="entry name" value="Sig_transdc_His_kin-like_C"/>
</dbReference>
<dbReference type="EMBL" id="LWBO01000027">
    <property type="protein sequence ID" value="OQP44330.1"/>
    <property type="molecule type" value="Genomic_DNA"/>
</dbReference>
<dbReference type="InterPro" id="IPR036890">
    <property type="entry name" value="HATPase_C_sf"/>
</dbReference>
<dbReference type="SUPFAM" id="SSF55874">
    <property type="entry name" value="ATPase domain of HSP90 chaperone/DNA topoisomerase II/histidine kinase"/>
    <property type="match status" value="1"/>
</dbReference>
<gene>
    <name evidence="8" type="ORF">A4D02_35335</name>
</gene>
<evidence type="ECO:0000313" key="8">
    <source>
        <dbReference type="EMBL" id="OQP44330.1"/>
    </source>
</evidence>
<dbReference type="Gene3D" id="1.10.287.130">
    <property type="match status" value="1"/>
</dbReference>
<organism evidence="8 9">
    <name type="scientific">Niastella koreensis</name>
    <dbReference type="NCBI Taxonomy" id="354356"/>
    <lineage>
        <taxon>Bacteria</taxon>
        <taxon>Pseudomonadati</taxon>
        <taxon>Bacteroidota</taxon>
        <taxon>Chitinophagia</taxon>
        <taxon>Chitinophagales</taxon>
        <taxon>Chitinophagaceae</taxon>
        <taxon>Niastella</taxon>
    </lineage>
</organism>
<dbReference type="SUPFAM" id="SSF47384">
    <property type="entry name" value="Homodimeric domain of signal transducing histidine kinase"/>
    <property type="match status" value="1"/>
</dbReference>
<dbReference type="CDD" id="cd00075">
    <property type="entry name" value="HATPase"/>
    <property type="match status" value="1"/>
</dbReference>
<evidence type="ECO:0000256" key="6">
    <source>
        <dbReference type="ARBA" id="ARBA00023012"/>
    </source>
</evidence>
<evidence type="ECO:0000256" key="4">
    <source>
        <dbReference type="ARBA" id="ARBA00022679"/>
    </source>
</evidence>
<keyword evidence="5" id="KW-0418">Kinase</keyword>
<keyword evidence="3" id="KW-0597">Phosphoprotein</keyword>